<proteinExistence type="predicted"/>
<feature type="region of interest" description="Disordered" evidence="1">
    <location>
        <begin position="94"/>
        <end position="130"/>
    </location>
</feature>
<sequence length="130" mass="14400">MEKTNVGYTIMHQPISQAYMSPSFPAPHLHGQSTDTESRCCSSRNKCHARRLRVLLPALVALVVLGALSIWLMYSDMRLGMSELAADVGTSLWKRQSASTSTNTDSPFVKNKRESPIYQPAPSDMIPQCT</sequence>
<evidence type="ECO:0000256" key="1">
    <source>
        <dbReference type="SAM" id="MobiDB-lite"/>
    </source>
</evidence>
<dbReference type="OrthoDB" id="3267785at2759"/>
<dbReference type="AlphaFoldDB" id="A0A5N5QPQ7"/>
<organism evidence="3 4">
    <name type="scientific">Ceratobasidium theobromae</name>
    <dbReference type="NCBI Taxonomy" id="1582974"/>
    <lineage>
        <taxon>Eukaryota</taxon>
        <taxon>Fungi</taxon>
        <taxon>Dikarya</taxon>
        <taxon>Basidiomycota</taxon>
        <taxon>Agaricomycotina</taxon>
        <taxon>Agaricomycetes</taxon>
        <taxon>Cantharellales</taxon>
        <taxon>Ceratobasidiaceae</taxon>
        <taxon>Ceratobasidium</taxon>
    </lineage>
</organism>
<keyword evidence="2" id="KW-1133">Transmembrane helix</keyword>
<dbReference type="Proteomes" id="UP000383932">
    <property type="component" value="Unassembled WGS sequence"/>
</dbReference>
<keyword evidence="2" id="KW-0812">Transmembrane</keyword>
<name>A0A5N5QPQ7_9AGAM</name>
<evidence type="ECO:0000256" key="2">
    <source>
        <dbReference type="SAM" id="Phobius"/>
    </source>
</evidence>
<dbReference type="EMBL" id="SSOP01000033">
    <property type="protein sequence ID" value="KAB5593629.1"/>
    <property type="molecule type" value="Genomic_DNA"/>
</dbReference>
<keyword evidence="2" id="KW-0472">Membrane</keyword>
<keyword evidence="4" id="KW-1185">Reference proteome</keyword>
<feature type="transmembrane region" description="Helical" evidence="2">
    <location>
        <begin position="54"/>
        <end position="74"/>
    </location>
</feature>
<reference evidence="3 4" key="1">
    <citation type="journal article" date="2019" name="Fungal Biol. Biotechnol.">
        <title>Draft genome sequence of fastidious pathogen Ceratobasidium theobromae, which causes vascular-streak dieback in Theobroma cacao.</title>
        <authorList>
            <person name="Ali S.S."/>
            <person name="Asman A."/>
            <person name="Shao J."/>
            <person name="Firmansyah A.P."/>
            <person name="Susilo A.W."/>
            <person name="Rosmana A."/>
            <person name="McMahon P."/>
            <person name="Junaid M."/>
            <person name="Guest D."/>
            <person name="Kheng T.Y."/>
            <person name="Meinhardt L.W."/>
            <person name="Bailey B.A."/>
        </authorList>
    </citation>
    <scope>NUCLEOTIDE SEQUENCE [LARGE SCALE GENOMIC DNA]</scope>
    <source>
        <strain evidence="3 4">CT2</strain>
    </source>
</reference>
<accession>A0A5N5QPQ7</accession>
<protein>
    <recommendedName>
        <fullName evidence="5">Transmembrane protein</fullName>
    </recommendedName>
</protein>
<comment type="caution">
    <text evidence="3">The sequence shown here is derived from an EMBL/GenBank/DDBJ whole genome shotgun (WGS) entry which is preliminary data.</text>
</comment>
<evidence type="ECO:0008006" key="5">
    <source>
        <dbReference type="Google" id="ProtNLM"/>
    </source>
</evidence>
<feature type="compositionally biased region" description="Polar residues" evidence="1">
    <location>
        <begin position="94"/>
        <end position="106"/>
    </location>
</feature>
<evidence type="ECO:0000313" key="3">
    <source>
        <dbReference type="EMBL" id="KAB5593629.1"/>
    </source>
</evidence>
<gene>
    <name evidence="3" type="ORF">CTheo_2922</name>
</gene>
<evidence type="ECO:0000313" key="4">
    <source>
        <dbReference type="Proteomes" id="UP000383932"/>
    </source>
</evidence>